<comment type="caution">
    <text evidence="4">The sequence shown here is derived from an EMBL/GenBank/DDBJ whole genome shotgun (WGS) entry which is preliminary data.</text>
</comment>
<keyword evidence="2" id="KW-0430">Lectin</keyword>
<evidence type="ECO:0000313" key="5">
    <source>
        <dbReference type="Proteomes" id="UP000489600"/>
    </source>
</evidence>
<keyword evidence="5" id="KW-1185">Reference proteome</keyword>
<dbReference type="AlphaFoldDB" id="A0A565BQ70"/>
<accession>A0A565BQ70</accession>
<dbReference type="Gene3D" id="2.100.10.30">
    <property type="entry name" value="Jacalin-like lectin domain"/>
    <property type="match status" value="1"/>
</dbReference>
<dbReference type="InterPro" id="IPR036404">
    <property type="entry name" value="Jacalin-like_lectin_dom_sf"/>
</dbReference>
<dbReference type="PANTHER" id="PTHR47293">
    <property type="entry name" value="JACALIN-RELATED LECTIN 3"/>
    <property type="match status" value="1"/>
</dbReference>
<dbReference type="GO" id="GO:0030246">
    <property type="term" value="F:carbohydrate binding"/>
    <property type="evidence" value="ECO:0007669"/>
    <property type="project" value="UniProtKB-KW"/>
</dbReference>
<dbReference type="SUPFAM" id="SSF51101">
    <property type="entry name" value="Mannose-binding lectins"/>
    <property type="match status" value="1"/>
</dbReference>
<dbReference type="PANTHER" id="PTHR47293:SF46">
    <property type="entry name" value="JACALIN-TYPE LECTIN DOMAIN-CONTAINING PROTEIN"/>
    <property type="match status" value="1"/>
</dbReference>
<feature type="domain" description="Jacalin-type lectin" evidence="3">
    <location>
        <begin position="1"/>
        <end position="124"/>
    </location>
</feature>
<dbReference type="PROSITE" id="PS51752">
    <property type="entry name" value="JACALIN_LECTIN"/>
    <property type="match status" value="1"/>
</dbReference>
<sequence length="137" mass="15467">MEILKVGQLGEYQHQKHYEATCTDPISHIFVSFNHARVRLNHETEFVIGISGEVCCSPGFVKYINSLTFHTNERKHEVFHIDPKSGVPERAEIHSGLNDRREFGGFFGSCSYGALDSIGLYIRPVISSVDTIKQENV</sequence>
<name>A0A565BQ70_9BRAS</name>
<dbReference type="InterPro" id="IPR001229">
    <property type="entry name" value="Jacalin-like_lectin_dom"/>
</dbReference>
<proteinExistence type="inferred from homology"/>
<gene>
    <name evidence="4" type="ORF">ANE_LOCUS13724</name>
</gene>
<evidence type="ECO:0000256" key="1">
    <source>
        <dbReference type="ARBA" id="ARBA00006568"/>
    </source>
</evidence>
<reference evidence="4" key="1">
    <citation type="submission" date="2019-07" db="EMBL/GenBank/DDBJ databases">
        <authorList>
            <person name="Dittberner H."/>
        </authorList>
    </citation>
    <scope>NUCLEOTIDE SEQUENCE [LARGE SCALE GENOMIC DNA]</scope>
</reference>
<evidence type="ECO:0000256" key="2">
    <source>
        <dbReference type="ARBA" id="ARBA00022734"/>
    </source>
</evidence>
<dbReference type="Pfam" id="PF01419">
    <property type="entry name" value="Jacalin"/>
    <property type="match status" value="1"/>
</dbReference>
<comment type="similarity">
    <text evidence="1">Belongs to the jacalin lectin family.</text>
</comment>
<dbReference type="Proteomes" id="UP000489600">
    <property type="component" value="Unassembled WGS sequence"/>
</dbReference>
<evidence type="ECO:0000313" key="4">
    <source>
        <dbReference type="EMBL" id="VVB03280.1"/>
    </source>
</evidence>
<protein>
    <recommendedName>
        <fullName evidence="3">Jacalin-type lectin domain-containing protein</fullName>
    </recommendedName>
</protein>
<dbReference type="OrthoDB" id="581739at2759"/>
<dbReference type="EMBL" id="CABITT030000004">
    <property type="protein sequence ID" value="VVB03280.1"/>
    <property type="molecule type" value="Genomic_DNA"/>
</dbReference>
<evidence type="ECO:0000259" key="3">
    <source>
        <dbReference type="PROSITE" id="PS51752"/>
    </source>
</evidence>
<dbReference type="SMART" id="SM00915">
    <property type="entry name" value="Jacalin"/>
    <property type="match status" value="1"/>
</dbReference>
<organism evidence="4 5">
    <name type="scientific">Arabis nemorensis</name>
    <dbReference type="NCBI Taxonomy" id="586526"/>
    <lineage>
        <taxon>Eukaryota</taxon>
        <taxon>Viridiplantae</taxon>
        <taxon>Streptophyta</taxon>
        <taxon>Embryophyta</taxon>
        <taxon>Tracheophyta</taxon>
        <taxon>Spermatophyta</taxon>
        <taxon>Magnoliopsida</taxon>
        <taxon>eudicotyledons</taxon>
        <taxon>Gunneridae</taxon>
        <taxon>Pentapetalae</taxon>
        <taxon>rosids</taxon>
        <taxon>malvids</taxon>
        <taxon>Brassicales</taxon>
        <taxon>Brassicaceae</taxon>
        <taxon>Arabideae</taxon>
        <taxon>Arabis</taxon>
    </lineage>
</organism>